<evidence type="ECO:0000313" key="2">
    <source>
        <dbReference type="Proteomes" id="UP000555103"/>
    </source>
</evidence>
<name>A0A840CJK8_9BACT</name>
<sequence length="95" mass="11059">MKEYVYTCTVTMGNMSMYETEMLKDAMANFLKAVQVSDCEILKISDEEPSDSYYYSADICYKRHSFLPVLRFSEALNAFCRFHSIDLQEHLLSSL</sequence>
<accession>A0A840CJK8</accession>
<dbReference type="AlphaFoldDB" id="A0A840CJK8"/>
<evidence type="ECO:0000313" key="1">
    <source>
        <dbReference type="EMBL" id="MBB4034859.1"/>
    </source>
</evidence>
<keyword evidence="2" id="KW-1185">Reference proteome</keyword>
<proteinExistence type="predicted"/>
<organism evidence="1 2">
    <name type="scientific">Dysgonomonas hofstadii</name>
    <dbReference type="NCBI Taxonomy" id="637886"/>
    <lineage>
        <taxon>Bacteria</taxon>
        <taxon>Pseudomonadati</taxon>
        <taxon>Bacteroidota</taxon>
        <taxon>Bacteroidia</taxon>
        <taxon>Bacteroidales</taxon>
        <taxon>Dysgonomonadaceae</taxon>
        <taxon>Dysgonomonas</taxon>
    </lineage>
</organism>
<reference evidence="1 2" key="1">
    <citation type="submission" date="2020-08" db="EMBL/GenBank/DDBJ databases">
        <title>Genomic Encyclopedia of Type Strains, Phase IV (KMG-IV): sequencing the most valuable type-strain genomes for metagenomic binning, comparative biology and taxonomic classification.</title>
        <authorList>
            <person name="Goeker M."/>
        </authorList>
    </citation>
    <scope>NUCLEOTIDE SEQUENCE [LARGE SCALE GENOMIC DNA]</scope>
    <source>
        <strain evidence="1 2">DSM 104969</strain>
    </source>
</reference>
<comment type="caution">
    <text evidence="1">The sequence shown here is derived from an EMBL/GenBank/DDBJ whole genome shotgun (WGS) entry which is preliminary data.</text>
</comment>
<gene>
    <name evidence="1" type="ORF">GGR21_000746</name>
</gene>
<dbReference type="RefSeq" id="WP_183305796.1">
    <property type="nucleotide sequence ID" value="NZ_JACIEP010000002.1"/>
</dbReference>
<protein>
    <submittedName>
        <fullName evidence="1">Uncharacterized protein</fullName>
    </submittedName>
</protein>
<dbReference type="Proteomes" id="UP000555103">
    <property type="component" value="Unassembled WGS sequence"/>
</dbReference>
<dbReference type="EMBL" id="JACIEP010000002">
    <property type="protein sequence ID" value="MBB4034859.1"/>
    <property type="molecule type" value="Genomic_DNA"/>
</dbReference>